<dbReference type="InterPro" id="IPR006015">
    <property type="entry name" value="Universal_stress_UspA"/>
</dbReference>
<dbReference type="PANTHER" id="PTHR46268">
    <property type="entry name" value="STRESS RESPONSE PROTEIN NHAX"/>
    <property type="match status" value="1"/>
</dbReference>
<accession>A0A1E8CJJ8</accession>
<dbReference type="PANTHER" id="PTHR46268:SF23">
    <property type="entry name" value="UNIVERSAL STRESS PROTEIN A-RELATED"/>
    <property type="match status" value="1"/>
</dbReference>
<sequence length="145" mass="15257">MMSYQSVLVAVDLSNESARIIERALELAGGDVGRIYLAHVVEPVAAAYPIDAYAINMTKLQEEAMAIASQRLAGIADKHGVPADRQLVLAGAAATEIRSKAEEIDADLIVIGSHGTSGWKLLLGSTANKVLHGACCDIMTVRVGD</sequence>
<evidence type="ECO:0000256" key="2">
    <source>
        <dbReference type="ARBA" id="ARBA00008791"/>
    </source>
</evidence>
<dbReference type="PRINTS" id="PR01438">
    <property type="entry name" value="UNVRSLSTRESS"/>
</dbReference>
<proteinExistence type="inferred from homology"/>
<dbReference type="STRING" id="1524254.PHACT_05225"/>
<evidence type="ECO:0000256" key="1">
    <source>
        <dbReference type="ARBA" id="ARBA00004496"/>
    </source>
</evidence>
<comment type="subunit">
    <text evidence="3">Homodimer.</text>
</comment>
<dbReference type="SUPFAM" id="SSF52402">
    <property type="entry name" value="Adenine nucleotide alpha hydrolases-like"/>
    <property type="match status" value="1"/>
</dbReference>
<dbReference type="AlphaFoldDB" id="A0A1E8CJJ8"/>
<dbReference type="EMBL" id="MASR01000001">
    <property type="protein sequence ID" value="OFE12613.1"/>
    <property type="molecule type" value="Genomic_DNA"/>
</dbReference>
<dbReference type="Pfam" id="PF00582">
    <property type="entry name" value="Usp"/>
    <property type="match status" value="1"/>
</dbReference>
<dbReference type="InterPro" id="IPR014729">
    <property type="entry name" value="Rossmann-like_a/b/a_fold"/>
</dbReference>
<comment type="caution">
    <text evidence="7">The sequence shown here is derived from an EMBL/GenBank/DDBJ whole genome shotgun (WGS) entry which is preliminary data.</text>
</comment>
<comment type="similarity">
    <text evidence="2 5">Belongs to the universal stress protein A family.</text>
</comment>
<evidence type="ECO:0000256" key="4">
    <source>
        <dbReference type="ARBA" id="ARBA00022490"/>
    </source>
</evidence>
<evidence type="ECO:0000313" key="8">
    <source>
        <dbReference type="Proteomes" id="UP000175669"/>
    </source>
</evidence>
<gene>
    <name evidence="7" type="ORF">PHACT_05225</name>
</gene>
<comment type="subcellular location">
    <subcellularLocation>
        <location evidence="1 5">Cytoplasm</location>
    </subcellularLocation>
</comment>
<feature type="domain" description="UspA" evidence="6">
    <location>
        <begin position="4"/>
        <end position="142"/>
    </location>
</feature>
<evidence type="ECO:0000256" key="5">
    <source>
        <dbReference type="PIRNR" id="PIRNR006276"/>
    </source>
</evidence>
<protein>
    <recommendedName>
        <fullName evidence="5">Universal stress protein</fullName>
    </recommendedName>
</protein>
<dbReference type="PIRSF" id="PIRSF006276">
    <property type="entry name" value="UspA"/>
    <property type="match status" value="1"/>
</dbReference>
<reference evidence="8" key="1">
    <citation type="submission" date="2016-07" db="EMBL/GenBank/DDBJ databases">
        <authorList>
            <person name="Florea S."/>
            <person name="Webb J.S."/>
            <person name="Jaromczyk J."/>
            <person name="Schardl C.L."/>
        </authorList>
    </citation>
    <scope>NUCLEOTIDE SEQUENCE [LARGE SCALE GENOMIC DNA]</scope>
    <source>
        <strain evidence="8">KCTC 42131</strain>
    </source>
</reference>
<evidence type="ECO:0000256" key="3">
    <source>
        <dbReference type="ARBA" id="ARBA00011738"/>
    </source>
</evidence>
<evidence type="ECO:0000313" key="7">
    <source>
        <dbReference type="EMBL" id="OFE12613.1"/>
    </source>
</evidence>
<dbReference type="GO" id="GO:0005737">
    <property type="term" value="C:cytoplasm"/>
    <property type="evidence" value="ECO:0007669"/>
    <property type="project" value="UniProtKB-SubCell"/>
</dbReference>
<name>A0A1E8CJJ8_9GAMM</name>
<dbReference type="Proteomes" id="UP000175669">
    <property type="component" value="Unassembled WGS sequence"/>
</dbReference>
<evidence type="ECO:0000259" key="6">
    <source>
        <dbReference type="Pfam" id="PF00582"/>
    </source>
</evidence>
<dbReference type="InterPro" id="IPR006016">
    <property type="entry name" value="UspA"/>
</dbReference>
<keyword evidence="8" id="KW-1185">Reference proteome</keyword>
<organism evidence="7 8">
    <name type="scientific">Pseudohongiella acticola</name>
    <dbReference type="NCBI Taxonomy" id="1524254"/>
    <lineage>
        <taxon>Bacteria</taxon>
        <taxon>Pseudomonadati</taxon>
        <taxon>Pseudomonadota</taxon>
        <taxon>Gammaproteobacteria</taxon>
        <taxon>Pseudomonadales</taxon>
        <taxon>Pseudohongiellaceae</taxon>
        <taxon>Pseudohongiella</taxon>
    </lineage>
</organism>
<dbReference type="Gene3D" id="3.40.50.620">
    <property type="entry name" value="HUPs"/>
    <property type="match status" value="1"/>
</dbReference>
<keyword evidence="4 5" id="KW-0963">Cytoplasm</keyword>